<dbReference type="InterPro" id="IPR003660">
    <property type="entry name" value="HAMP_dom"/>
</dbReference>
<keyword evidence="5" id="KW-0597">Phosphoprotein</keyword>
<dbReference type="Proteomes" id="UP000002601">
    <property type="component" value="Chromosome"/>
</dbReference>
<dbReference type="EMBL" id="CP001649">
    <property type="protein sequence ID" value="ACS81103.1"/>
    <property type="molecule type" value="Genomic_DNA"/>
</dbReference>
<keyword evidence="7 14" id="KW-0812">Transmembrane</keyword>
<keyword evidence="8" id="KW-0547">Nucleotide-binding</keyword>
<sequence>MKISRTYLKIFLSFMLVLVVSELVIFGLLHMSWDKSPRILHMERQLFTVKNLAEMELGGIHTSPEYEKKILTPLLETLSKSLKADIWITGPYGEIVASSTATIPDMSDYTTGDAAKSADGVYVYKKRNEGIKSVYGIYTGKLPMGYPFTYHLYHSIPKFDEESWFIRAQIILTIIAAIFLIPVARRVIRPLKELTSSAAKMGRGDLKQRVEIKGKDEIAELGKAFNHMAEGLDKMVKSSRELTANVSHELRSPLARMRISLEMLKERIETGNTSGCDTFVDGMQSEITHMDELIGKIIEFSKLEMHETPAMTETVNLKELISDLLEQYQCIAERSNLNVQAELAEVKLSNCNRNGIGIVMDNILGNAFKYTDSRGKVGVHLSGDDTGVRISVTNTHAPLPEEDLEEIFNPFHRLKGQEIPGSGLGLAATRRILRIHNGEIKAENSEDGFRIVINIPIKES</sequence>
<evidence type="ECO:0000259" key="16">
    <source>
        <dbReference type="PROSITE" id="PS50885"/>
    </source>
</evidence>
<dbReference type="InterPro" id="IPR003661">
    <property type="entry name" value="HisK_dim/P_dom"/>
</dbReference>
<evidence type="ECO:0000256" key="5">
    <source>
        <dbReference type="ARBA" id="ARBA00022553"/>
    </source>
</evidence>
<dbReference type="PANTHER" id="PTHR45528:SF1">
    <property type="entry name" value="SENSOR HISTIDINE KINASE CPXA"/>
    <property type="match status" value="1"/>
</dbReference>
<evidence type="ECO:0000256" key="6">
    <source>
        <dbReference type="ARBA" id="ARBA00022679"/>
    </source>
</evidence>
<proteinExistence type="predicted"/>
<dbReference type="Pfam" id="PF02518">
    <property type="entry name" value="HATPase_c"/>
    <property type="match status" value="1"/>
</dbReference>
<dbReference type="HOGENOM" id="CLU_000445_89_27_7"/>
<dbReference type="KEGG" id="dsa:Desal_3051"/>
<evidence type="ECO:0000256" key="9">
    <source>
        <dbReference type="ARBA" id="ARBA00022777"/>
    </source>
</evidence>
<organism evidence="17 18">
    <name type="scientific">Maridesulfovibrio salexigens (strain ATCC 14822 / DSM 2638 / NCIMB 8403 / VKM B-1763)</name>
    <name type="common">Desulfovibrio salexigens</name>
    <dbReference type="NCBI Taxonomy" id="526222"/>
    <lineage>
        <taxon>Bacteria</taxon>
        <taxon>Pseudomonadati</taxon>
        <taxon>Thermodesulfobacteriota</taxon>
        <taxon>Desulfovibrionia</taxon>
        <taxon>Desulfovibrionales</taxon>
        <taxon>Desulfovibrionaceae</taxon>
        <taxon>Maridesulfovibrio</taxon>
    </lineage>
</organism>
<comment type="catalytic activity">
    <reaction evidence="1">
        <text>ATP + protein L-histidine = ADP + protein N-phospho-L-histidine.</text>
        <dbReference type="EC" id="2.7.13.3"/>
    </reaction>
</comment>
<evidence type="ECO:0000256" key="4">
    <source>
        <dbReference type="ARBA" id="ARBA00022475"/>
    </source>
</evidence>
<dbReference type="InterPro" id="IPR036890">
    <property type="entry name" value="HATPase_C_sf"/>
</dbReference>
<dbReference type="Pfam" id="PF00672">
    <property type="entry name" value="HAMP"/>
    <property type="match status" value="1"/>
</dbReference>
<dbReference type="GO" id="GO:0005524">
    <property type="term" value="F:ATP binding"/>
    <property type="evidence" value="ECO:0007669"/>
    <property type="project" value="UniProtKB-KW"/>
</dbReference>
<accession>C6C1C8</accession>
<feature type="domain" description="HAMP" evidence="16">
    <location>
        <begin position="185"/>
        <end position="237"/>
    </location>
</feature>
<feature type="domain" description="Histidine kinase" evidence="15">
    <location>
        <begin position="245"/>
        <end position="459"/>
    </location>
</feature>
<dbReference type="InterPro" id="IPR036097">
    <property type="entry name" value="HisK_dim/P_sf"/>
</dbReference>
<dbReference type="SMART" id="SM00304">
    <property type="entry name" value="HAMP"/>
    <property type="match status" value="1"/>
</dbReference>
<evidence type="ECO:0000256" key="13">
    <source>
        <dbReference type="ARBA" id="ARBA00023136"/>
    </source>
</evidence>
<evidence type="ECO:0000256" key="14">
    <source>
        <dbReference type="SAM" id="Phobius"/>
    </source>
</evidence>
<dbReference type="PANTHER" id="PTHR45528">
    <property type="entry name" value="SENSOR HISTIDINE KINASE CPXA"/>
    <property type="match status" value="1"/>
</dbReference>
<keyword evidence="9 17" id="KW-0418">Kinase</keyword>
<dbReference type="STRING" id="526222.Desal_3051"/>
<evidence type="ECO:0000256" key="1">
    <source>
        <dbReference type="ARBA" id="ARBA00000085"/>
    </source>
</evidence>
<keyword evidence="10" id="KW-0067">ATP-binding</keyword>
<dbReference type="InterPro" id="IPR003594">
    <property type="entry name" value="HATPase_dom"/>
</dbReference>
<dbReference type="CDD" id="cd06225">
    <property type="entry name" value="HAMP"/>
    <property type="match status" value="1"/>
</dbReference>
<dbReference type="CDD" id="cd00082">
    <property type="entry name" value="HisKA"/>
    <property type="match status" value="1"/>
</dbReference>
<evidence type="ECO:0000259" key="15">
    <source>
        <dbReference type="PROSITE" id="PS50109"/>
    </source>
</evidence>
<keyword evidence="12" id="KW-0902">Two-component regulatory system</keyword>
<keyword evidence="18" id="KW-1185">Reference proteome</keyword>
<keyword evidence="11 14" id="KW-1133">Transmembrane helix</keyword>
<dbReference type="AlphaFoldDB" id="C6C1C8"/>
<gene>
    <name evidence="17" type="ordered locus">Desal_3051</name>
</gene>
<evidence type="ECO:0000256" key="7">
    <source>
        <dbReference type="ARBA" id="ARBA00022692"/>
    </source>
</evidence>
<keyword evidence="4" id="KW-1003">Cell membrane</keyword>
<dbReference type="PRINTS" id="PR00344">
    <property type="entry name" value="BCTRLSENSOR"/>
</dbReference>
<dbReference type="GO" id="GO:0000155">
    <property type="term" value="F:phosphorelay sensor kinase activity"/>
    <property type="evidence" value="ECO:0007669"/>
    <property type="project" value="InterPro"/>
</dbReference>
<dbReference type="Pfam" id="PF00512">
    <property type="entry name" value="HisKA"/>
    <property type="match status" value="1"/>
</dbReference>
<dbReference type="SMART" id="SM00388">
    <property type="entry name" value="HisKA"/>
    <property type="match status" value="1"/>
</dbReference>
<evidence type="ECO:0000313" key="18">
    <source>
        <dbReference type="Proteomes" id="UP000002601"/>
    </source>
</evidence>
<reference evidence="17 18" key="1">
    <citation type="submission" date="2009-06" db="EMBL/GenBank/DDBJ databases">
        <title>Complete sequence of Desulfovibrio salexigens DSM 2638.</title>
        <authorList>
            <consortium name="US DOE Joint Genome Institute"/>
            <person name="Lucas S."/>
            <person name="Copeland A."/>
            <person name="Lapidus A."/>
            <person name="Glavina del Rio T."/>
            <person name="Tice H."/>
            <person name="Bruce D."/>
            <person name="Goodwin L."/>
            <person name="Pitluck S."/>
            <person name="Munk A.C."/>
            <person name="Brettin T."/>
            <person name="Detter J.C."/>
            <person name="Han C."/>
            <person name="Tapia R."/>
            <person name="Larimer F."/>
            <person name="Land M."/>
            <person name="Hauser L."/>
            <person name="Kyrpides N."/>
            <person name="Anderson I."/>
            <person name="Wall J.D."/>
            <person name="Arkin A.P."/>
            <person name="Dehal P."/>
            <person name="Chivian D."/>
            <person name="Giles B."/>
            <person name="Hazen T.C."/>
        </authorList>
    </citation>
    <scope>NUCLEOTIDE SEQUENCE [LARGE SCALE GENOMIC DNA]</scope>
    <source>
        <strain evidence="18">ATCC 14822 / DSM 2638 / NCIMB 8403 / VKM B-1763</strain>
    </source>
</reference>
<dbReference type="InterPro" id="IPR005467">
    <property type="entry name" value="His_kinase_dom"/>
</dbReference>
<dbReference type="Gene3D" id="6.10.340.10">
    <property type="match status" value="1"/>
</dbReference>
<dbReference type="GO" id="GO:0005886">
    <property type="term" value="C:plasma membrane"/>
    <property type="evidence" value="ECO:0007669"/>
    <property type="project" value="UniProtKB-SubCell"/>
</dbReference>
<protein>
    <recommendedName>
        <fullName evidence="3">histidine kinase</fullName>
        <ecNumber evidence="3">2.7.13.3</ecNumber>
    </recommendedName>
</protein>
<evidence type="ECO:0000256" key="3">
    <source>
        <dbReference type="ARBA" id="ARBA00012438"/>
    </source>
</evidence>
<evidence type="ECO:0000256" key="12">
    <source>
        <dbReference type="ARBA" id="ARBA00023012"/>
    </source>
</evidence>
<evidence type="ECO:0000256" key="11">
    <source>
        <dbReference type="ARBA" id="ARBA00022989"/>
    </source>
</evidence>
<evidence type="ECO:0000313" key="17">
    <source>
        <dbReference type="EMBL" id="ACS81103.1"/>
    </source>
</evidence>
<comment type="subcellular location">
    <subcellularLocation>
        <location evidence="2">Cell membrane</location>
        <topology evidence="2">Multi-pass membrane protein</topology>
    </subcellularLocation>
</comment>
<keyword evidence="6" id="KW-0808">Transferase</keyword>
<name>C6C1C8_MARSD</name>
<dbReference type="OrthoDB" id="9815202at2"/>
<dbReference type="PROSITE" id="PS50885">
    <property type="entry name" value="HAMP"/>
    <property type="match status" value="1"/>
</dbReference>
<dbReference type="SUPFAM" id="SSF55874">
    <property type="entry name" value="ATPase domain of HSP90 chaperone/DNA topoisomerase II/histidine kinase"/>
    <property type="match status" value="1"/>
</dbReference>
<evidence type="ECO:0000256" key="8">
    <source>
        <dbReference type="ARBA" id="ARBA00022741"/>
    </source>
</evidence>
<dbReference type="InterPro" id="IPR004358">
    <property type="entry name" value="Sig_transdc_His_kin-like_C"/>
</dbReference>
<dbReference type="Gene3D" id="3.30.565.10">
    <property type="entry name" value="Histidine kinase-like ATPase, C-terminal domain"/>
    <property type="match status" value="1"/>
</dbReference>
<dbReference type="Gene3D" id="1.10.287.130">
    <property type="match status" value="1"/>
</dbReference>
<dbReference type="SUPFAM" id="SSF158472">
    <property type="entry name" value="HAMP domain-like"/>
    <property type="match status" value="1"/>
</dbReference>
<dbReference type="eggNOG" id="COG2205">
    <property type="taxonomic scope" value="Bacteria"/>
</dbReference>
<dbReference type="InterPro" id="IPR050398">
    <property type="entry name" value="HssS/ArlS-like"/>
</dbReference>
<dbReference type="SMART" id="SM00387">
    <property type="entry name" value="HATPase_c"/>
    <property type="match status" value="1"/>
</dbReference>
<keyword evidence="13 14" id="KW-0472">Membrane</keyword>
<evidence type="ECO:0000256" key="2">
    <source>
        <dbReference type="ARBA" id="ARBA00004651"/>
    </source>
</evidence>
<evidence type="ECO:0000256" key="10">
    <source>
        <dbReference type="ARBA" id="ARBA00022840"/>
    </source>
</evidence>
<dbReference type="PROSITE" id="PS50109">
    <property type="entry name" value="HIS_KIN"/>
    <property type="match status" value="1"/>
</dbReference>
<dbReference type="EC" id="2.7.13.3" evidence="3"/>
<feature type="transmembrane region" description="Helical" evidence="14">
    <location>
        <begin position="12"/>
        <end position="33"/>
    </location>
</feature>
<dbReference type="SUPFAM" id="SSF47384">
    <property type="entry name" value="Homodimeric domain of signal transducing histidine kinase"/>
    <property type="match status" value="1"/>
</dbReference>